<dbReference type="Proteomes" id="UP000236173">
    <property type="component" value="Unassembled WGS sequence"/>
</dbReference>
<dbReference type="EMBL" id="BEHT01000019">
    <property type="protein sequence ID" value="GBC99008.1"/>
    <property type="molecule type" value="Genomic_DNA"/>
</dbReference>
<keyword evidence="3" id="KW-0969">Cilium</keyword>
<proteinExistence type="predicted"/>
<gene>
    <name evidence="3" type="primary">flhB</name>
    <name evidence="3" type="ORF">HRbin17_01529</name>
</gene>
<dbReference type="Pfam" id="PF01312">
    <property type="entry name" value="Bac_export_2"/>
    <property type="match status" value="1"/>
</dbReference>
<evidence type="ECO:0000313" key="3">
    <source>
        <dbReference type="EMBL" id="GBC99008.1"/>
    </source>
</evidence>
<evidence type="ECO:0000313" key="4">
    <source>
        <dbReference type="Proteomes" id="UP000236173"/>
    </source>
</evidence>
<organism evidence="3 4">
    <name type="scientific">Candidatus Fervidibacter japonicus</name>
    <dbReference type="NCBI Taxonomy" id="2035412"/>
    <lineage>
        <taxon>Bacteria</taxon>
        <taxon>Candidatus Fervidibacterota</taxon>
        <taxon>Candidatus Fervidibacter</taxon>
    </lineage>
</organism>
<feature type="transmembrane region" description="Helical" evidence="2">
    <location>
        <begin position="178"/>
        <end position="199"/>
    </location>
</feature>
<keyword evidence="2" id="KW-1133">Transmembrane helix</keyword>
<feature type="transmembrane region" description="Helical" evidence="2">
    <location>
        <begin position="122"/>
        <end position="146"/>
    </location>
</feature>
<dbReference type="SUPFAM" id="SSF160544">
    <property type="entry name" value="EscU C-terminal domain-like"/>
    <property type="match status" value="1"/>
</dbReference>
<dbReference type="GO" id="GO:0009306">
    <property type="term" value="P:protein secretion"/>
    <property type="evidence" value="ECO:0007669"/>
    <property type="project" value="InterPro"/>
</dbReference>
<dbReference type="InterPro" id="IPR006135">
    <property type="entry name" value="T3SS_substrate_exporter"/>
</dbReference>
<evidence type="ECO:0000256" key="2">
    <source>
        <dbReference type="SAM" id="Phobius"/>
    </source>
</evidence>
<dbReference type="Gene3D" id="6.10.250.2080">
    <property type="match status" value="1"/>
</dbReference>
<dbReference type="InterPro" id="IPR029025">
    <property type="entry name" value="T3SS_substrate_exporter_C"/>
</dbReference>
<feature type="transmembrane region" description="Helical" evidence="2">
    <location>
        <begin position="79"/>
        <end position="101"/>
    </location>
</feature>
<feature type="compositionally biased region" description="Basic and acidic residues" evidence="1">
    <location>
        <begin position="1"/>
        <end position="20"/>
    </location>
</feature>
<reference evidence="4" key="1">
    <citation type="submission" date="2017-09" db="EMBL/GenBank/DDBJ databases">
        <title>Metaegenomics of thermophilic ammonia-oxidizing enrichment culture.</title>
        <authorList>
            <person name="Kato S."/>
            <person name="Suzuki K."/>
        </authorList>
    </citation>
    <scope>NUCLEOTIDE SEQUENCE [LARGE SCALE GENOMIC DNA]</scope>
</reference>
<protein>
    <submittedName>
        <fullName evidence="3">Flagellar biosynthetic protein FlhB</fullName>
    </submittedName>
</protein>
<sequence length="345" mass="39089">MLWSDKTEAPTPKRREDARKQGIVPRSAELTGTVVLLIGAVAAGWFLPQWWRTMTQGLSALIMHNDWTPLLRYTLMPTLLFVALLMGVAFIVGLVQTKFLFTLQPLRWDWQKVNPMAGIRRMFSAMALWDAMRNLLKAVIVAYIGFVTLRGQMDAVLGGTQWGVVEGAATIGHIAVQLFWRCLIALLILAAMDYAVQWWRVERSLRMTRQEIKDELKQFEGDPSVKARLRRRYRQLVMHRQLQRVREATVVVTNPTHYAVALRYAPKEMPAPQVIAKGSDWLAQRIVQEARRHSVPIVTNAPLAQALMKVNIGALIPPELYQAAAEVLAYVFRVTGRAKEVLGEA</sequence>
<dbReference type="Gene3D" id="3.40.1690.10">
    <property type="entry name" value="secretion proteins EscU"/>
    <property type="match status" value="1"/>
</dbReference>
<dbReference type="AlphaFoldDB" id="A0A2H5XCT8"/>
<dbReference type="GO" id="GO:0005886">
    <property type="term" value="C:plasma membrane"/>
    <property type="evidence" value="ECO:0007669"/>
    <property type="project" value="TreeGrafter"/>
</dbReference>
<dbReference type="PANTHER" id="PTHR30531:SF12">
    <property type="entry name" value="FLAGELLAR BIOSYNTHETIC PROTEIN FLHB"/>
    <property type="match status" value="1"/>
</dbReference>
<keyword evidence="2" id="KW-0472">Membrane</keyword>
<keyword evidence="3" id="KW-0282">Flagellum</keyword>
<name>A0A2H5XCT8_9BACT</name>
<evidence type="ECO:0000256" key="1">
    <source>
        <dbReference type="SAM" id="MobiDB-lite"/>
    </source>
</evidence>
<keyword evidence="3" id="KW-0966">Cell projection</keyword>
<dbReference type="PRINTS" id="PR00950">
    <property type="entry name" value="TYPE3IMSPROT"/>
</dbReference>
<feature type="transmembrane region" description="Helical" evidence="2">
    <location>
        <begin position="23"/>
        <end position="47"/>
    </location>
</feature>
<comment type="caution">
    <text evidence="3">The sequence shown here is derived from an EMBL/GenBank/DDBJ whole genome shotgun (WGS) entry which is preliminary data.</text>
</comment>
<feature type="region of interest" description="Disordered" evidence="1">
    <location>
        <begin position="1"/>
        <end position="21"/>
    </location>
</feature>
<accession>A0A2H5XCT8</accession>
<dbReference type="PANTHER" id="PTHR30531">
    <property type="entry name" value="FLAGELLAR BIOSYNTHETIC PROTEIN FLHB"/>
    <property type="match status" value="1"/>
</dbReference>
<keyword evidence="2" id="KW-0812">Transmembrane</keyword>